<feature type="region of interest" description="Disordered" evidence="1">
    <location>
        <begin position="373"/>
        <end position="412"/>
    </location>
</feature>
<dbReference type="EMBL" id="JASGBP010000001">
    <property type="protein sequence ID" value="MDI9256322.1"/>
    <property type="molecule type" value="Genomic_DNA"/>
</dbReference>
<name>A0ABT6XNB1_9FLAO</name>
<proteinExistence type="predicted"/>
<feature type="compositionally biased region" description="Basic and acidic residues" evidence="1">
    <location>
        <begin position="392"/>
        <end position="412"/>
    </location>
</feature>
<feature type="region of interest" description="Disordered" evidence="1">
    <location>
        <begin position="262"/>
        <end position="291"/>
    </location>
</feature>
<evidence type="ECO:0000256" key="1">
    <source>
        <dbReference type="SAM" id="MobiDB-lite"/>
    </source>
</evidence>
<reference evidence="2 3" key="1">
    <citation type="submission" date="2023-05" db="EMBL/GenBank/DDBJ databases">
        <title>Flavobacterium sedimenti sp. nov., isolated from the sediment.</title>
        <authorList>
            <person name="Wu N."/>
        </authorList>
    </citation>
    <scope>NUCLEOTIDE SEQUENCE [LARGE SCALE GENOMIC DNA]</scope>
    <source>
        <strain evidence="2 3">YZ-48</strain>
    </source>
</reference>
<accession>A0ABT6XNB1</accession>
<feature type="compositionally biased region" description="Acidic residues" evidence="1">
    <location>
        <begin position="271"/>
        <end position="281"/>
    </location>
</feature>
<evidence type="ECO:0000313" key="2">
    <source>
        <dbReference type="EMBL" id="MDI9256322.1"/>
    </source>
</evidence>
<keyword evidence="3" id="KW-1185">Reference proteome</keyword>
<dbReference type="Proteomes" id="UP001230035">
    <property type="component" value="Unassembled WGS sequence"/>
</dbReference>
<organism evidence="2 3">
    <name type="scientific">Flavobacterium sedimenticola</name>
    <dbReference type="NCBI Taxonomy" id="3043286"/>
    <lineage>
        <taxon>Bacteria</taxon>
        <taxon>Pseudomonadati</taxon>
        <taxon>Bacteroidota</taxon>
        <taxon>Flavobacteriia</taxon>
        <taxon>Flavobacteriales</taxon>
        <taxon>Flavobacteriaceae</taxon>
        <taxon>Flavobacterium</taxon>
    </lineage>
</organism>
<comment type="caution">
    <text evidence="2">The sequence shown here is derived from an EMBL/GenBank/DDBJ whole genome shotgun (WGS) entry which is preliminary data.</text>
</comment>
<sequence length="412" mass="46031">MNSKYFKSLPAFASTNINVDRENGIIKKTCIANFGDNKNGSYFDETFLNDLMNAGNKSEGGIKSRFNHPNICSGSFGTYIGRYRNFEIENNKLYADLYLDPITKTLEVEGKGMKMFDYITTMAENNPDMFGNSIHIYSQEYEKPVDGELKIHHHLKTFKACDLVDDPAATDSLFSSNPNDLGVITTQFLDENPSIFEALEKNPNIIQDFFERYFNYANRKSLNTFNMSKPDFFKKLFGKKPENKFDIDVTLADGSIVTVKTDAEQPKEGDEVVDDTGEPVGDDTHLLPDGGSIETVDGKITKINPAPAGDPPADPPAEPTMQEVMNSVAELGRKFETFSKKLENSVEGTDESLKLVAQELKTFQTETKKKFENIKSSYDVPPATPPAPRGSGEGRKGYDPDAAKEFREKKDK</sequence>
<protein>
    <submittedName>
        <fullName evidence="2">Uncharacterized protein</fullName>
    </submittedName>
</protein>
<evidence type="ECO:0000313" key="3">
    <source>
        <dbReference type="Proteomes" id="UP001230035"/>
    </source>
</evidence>
<gene>
    <name evidence="2" type="ORF">QHT84_02720</name>
</gene>
<dbReference type="RefSeq" id="WP_283238001.1">
    <property type="nucleotide sequence ID" value="NZ_JASGBP010000001.1"/>
</dbReference>